<dbReference type="PROSITE" id="PS51257">
    <property type="entry name" value="PROKAR_LIPOPROTEIN"/>
    <property type="match status" value="1"/>
</dbReference>
<reference evidence="4" key="1">
    <citation type="journal article" date="2019" name="Int. J. Syst. Evol. Microbiol.">
        <title>The Global Catalogue of Microorganisms (GCM) 10K type strain sequencing project: providing services to taxonomists for standard genome sequencing and annotation.</title>
        <authorList>
            <consortium name="The Broad Institute Genomics Platform"/>
            <consortium name="The Broad Institute Genome Sequencing Center for Infectious Disease"/>
            <person name="Wu L."/>
            <person name="Ma J."/>
        </authorList>
    </citation>
    <scope>NUCLEOTIDE SEQUENCE [LARGE SCALE GENOMIC DNA]</scope>
    <source>
        <strain evidence="4">JCM 3367</strain>
    </source>
</reference>
<protein>
    <submittedName>
        <fullName evidence="3">ABC transporter substrate-binding protein</fullName>
    </submittedName>
</protein>
<dbReference type="InterPro" id="IPR039424">
    <property type="entry name" value="SBP_5"/>
</dbReference>
<dbReference type="InterPro" id="IPR000914">
    <property type="entry name" value="SBP_5_dom"/>
</dbReference>
<dbReference type="InterPro" id="IPR030678">
    <property type="entry name" value="Peptide/Ni-bd"/>
</dbReference>
<feature type="chain" id="PRO_5046335390" evidence="1">
    <location>
        <begin position="28"/>
        <end position="523"/>
    </location>
</feature>
<dbReference type="RefSeq" id="WP_344173875.1">
    <property type="nucleotide sequence ID" value="NZ_BAAARY010000019.1"/>
</dbReference>
<dbReference type="Gene3D" id="3.40.190.10">
    <property type="entry name" value="Periplasmic binding protein-like II"/>
    <property type="match status" value="1"/>
</dbReference>
<dbReference type="PANTHER" id="PTHR30290:SF83">
    <property type="entry name" value="ABC TRANSPORTER SUBSTRATE-BINDING PROTEIN"/>
    <property type="match status" value="1"/>
</dbReference>
<sequence length="523" mass="56238">MSVERLTRRVRLVVVLSALTLLGAGCAGVSTDKPADATPVTQLRIATSFAISDLDPLKNGFWAPEFGFGALLLQPVRGGKLQPWLLESATQASPTTWTLQLKPELAFQNGRPIDAAALVEVMTFHLRENTSVTPLLPGATVAATGPLTVTLTTARPTSYVPSLLAHESMFPIFDHAAYQKAKGRPAELIAAKIWSGPYTVTALTPEAMTLAPTPGYRVSPPKLEKLTVRFIPEAQARILAVQNGEADLALYPPSSAARELKGRTDAVYLNQDAGTAAEGFQLVLNPRTGPLADVRVRQALRFGIDYGQLATQVLGGQYDTAVGFYPAFLPYAKRNQTFDAVKASQFLDGAGWVRGGDGTRSKGGKPLTVTLLSYPQQPDSKTVAVALQAQLRTIGVDVQVRQVDDIAAAAKNPAGWDAAVWGNGAIDWTQTDPVTPLVANFTPSGDNNYGGIRDPQLNRLIGQLTETFDPATRDTLMGEAQRIIVEEKVHSLYLTLKRVPVVAAPRLRDYQVPPVALLWVAAY</sequence>
<dbReference type="PIRSF" id="PIRSF002741">
    <property type="entry name" value="MppA"/>
    <property type="match status" value="1"/>
</dbReference>
<dbReference type="PANTHER" id="PTHR30290">
    <property type="entry name" value="PERIPLASMIC BINDING COMPONENT OF ABC TRANSPORTER"/>
    <property type="match status" value="1"/>
</dbReference>
<comment type="caution">
    <text evidence="3">The sequence shown here is derived from an EMBL/GenBank/DDBJ whole genome shotgun (WGS) entry which is preliminary data.</text>
</comment>
<keyword evidence="4" id="KW-1185">Reference proteome</keyword>
<proteinExistence type="predicted"/>
<evidence type="ECO:0000259" key="2">
    <source>
        <dbReference type="Pfam" id="PF00496"/>
    </source>
</evidence>
<accession>A0ABP6B255</accession>
<evidence type="ECO:0000313" key="4">
    <source>
        <dbReference type="Proteomes" id="UP001499978"/>
    </source>
</evidence>
<dbReference type="EMBL" id="BAAARY010000019">
    <property type="protein sequence ID" value="GAA2530065.1"/>
    <property type="molecule type" value="Genomic_DNA"/>
</dbReference>
<evidence type="ECO:0000313" key="3">
    <source>
        <dbReference type="EMBL" id="GAA2530065.1"/>
    </source>
</evidence>
<name>A0ABP6B255_9ACTN</name>
<evidence type="ECO:0000256" key="1">
    <source>
        <dbReference type="SAM" id="SignalP"/>
    </source>
</evidence>
<keyword evidence="1" id="KW-0732">Signal</keyword>
<organism evidence="3 4">
    <name type="scientific">Pilimelia columellifera subsp. columellifera</name>
    <dbReference type="NCBI Taxonomy" id="706583"/>
    <lineage>
        <taxon>Bacteria</taxon>
        <taxon>Bacillati</taxon>
        <taxon>Actinomycetota</taxon>
        <taxon>Actinomycetes</taxon>
        <taxon>Micromonosporales</taxon>
        <taxon>Micromonosporaceae</taxon>
        <taxon>Pilimelia</taxon>
    </lineage>
</organism>
<feature type="domain" description="Solute-binding protein family 5" evidence="2">
    <location>
        <begin position="80"/>
        <end position="434"/>
    </location>
</feature>
<dbReference type="Proteomes" id="UP001499978">
    <property type="component" value="Unassembled WGS sequence"/>
</dbReference>
<dbReference type="SUPFAM" id="SSF53850">
    <property type="entry name" value="Periplasmic binding protein-like II"/>
    <property type="match status" value="1"/>
</dbReference>
<dbReference type="Pfam" id="PF00496">
    <property type="entry name" value="SBP_bac_5"/>
    <property type="match status" value="1"/>
</dbReference>
<gene>
    <name evidence="3" type="ORF">GCM10010201_31800</name>
</gene>
<dbReference type="Gene3D" id="3.10.105.10">
    <property type="entry name" value="Dipeptide-binding Protein, Domain 3"/>
    <property type="match status" value="1"/>
</dbReference>
<feature type="signal peptide" evidence="1">
    <location>
        <begin position="1"/>
        <end position="27"/>
    </location>
</feature>